<sequence length="625" mass="68255">MKTKKPYGLWSSGLSAKAMAGDLGLKDVGWTSDGTLVWLESRDGHGVLVAKGDEAARDLTREQRVSGGVGYGGGEFCVHGRSVYFAASDGRLYRVGLDTGNPRALTPAHGSVASPVVSPDGDWVVYVHTDGHNDVLAAVDSAGDQWPIKLVSGDDFYMQPQWSPDGRHLAWVSWNHPNMPWDETELHVGTLKLGENGLFVIGTERVAGGESVSVMQPEFSPDGQKLAYLSDRDGWWHLYVHDTETGEVEQLTEGNFEVGGPAWIQGIRAYIWKPDSSGLYAIRNEKGEMDLLEVSLDGASETVSGLSEYTFLGQLAMSPDGTLGMIASSSRIPTRVVTWSPDEPARVARRSSAERLEADQLSEMEPVSWTAQSGGESVEIYGNYYPPTNPRFEADGKPPALVMIHGGPTSQRTARFEAANQFFATRGFAVLDVNYRGSTGYGREYRDALAGQWGIFDVEDAVSGANFLINGGLADAERIVIMGGSAGGYTVLQSLVSHPGTFAAGISKYGISNLFALSMETHKFESHYNDMLVGELPEASETFRERSPLFNADRIEDPVAIFQGGKDKVVPQNQAEAMVETLAARGVPHEYHIYEEEGHGWRRSETIEHFYGAVMDFLKKYVIFK</sequence>
<dbReference type="AlphaFoldDB" id="A0A4Y6PRC7"/>
<accession>A0A5B8Y4A7</accession>
<gene>
    <name evidence="3" type="ORF">FIV42_09010</name>
</gene>
<dbReference type="SUPFAM" id="SSF82171">
    <property type="entry name" value="DPP6 N-terminal domain-like"/>
    <property type="match status" value="1"/>
</dbReference>
<dbReference type="OrthoDB" id="4269629at2"/>
<proteinExistence type="predicted"/>
<protein>
    <submittedName>
        <fullName evidence="3">S9 family peptidase</fullName>
    </submittedName>
</protein>
<dbReference type="Pfam" id="PF00930">
    <property type="entry name" value="DPPIV_N"/>
    <property type="match status" value="1"/>
</dbReference>
<reference evidence="3 4" key="1">
    <citation type="submission" date="2019-06" db="EMBL/GenBank/DDBJ databases">
        <title>Persicimonas caeni gen. nov., sp. nov., a predatory bacterium isolated from solar saltern.</title>
        <authorList>
            <person name="Wang S."/>
        </authorList>
    </citation>
    <scope>NUCLEOTIDE SEQUENCE [LARGE SCALE GENOMIC DNA]</scope>
    <source>
        <strain evidence="3 4">YN101</strain>
    </source>
</reference>
<dbReference type="Gene3D" id="2.120.10.30">
    <property type="entry name" value="TolB, C-terminal domain"/>
    <property type="match status" value="2"/>
</dbReference>
<evidence type="ECO:0000259" key="2">
    <source>
        <dbReference type="Pfam" id="PF00930"/>
    </source>
</evidence>
<evidence type="ECO:0000313" key="3">
    <source>
        <dbReference type="EMBL" id="QDG50866.1"/>
    </source>
</evidence>
<dbReference type="PANTHER" id="PTHR43056">
    <property type="entry name" value="PEPTIDASE S9 PROLYL OLIGOPEPTIDASE"/>
    <property type="match status" value="1"/>
</dbReference>
<dbReference type="GO" id="GO:0008236">
    <property type="term" value="F:serine-type peptidase activity"/>
    <property type="evidence" value="ECO:0007669"/>
    <property type="project" value="InterPro"/>
</dbReference>
<dbReference type="RefSeq" id="WP_141197358.1">
    <property type="nucleotide sequence ID" value="NZ_CP041186.1"/>
</dbReference>
<dbReference type="InterPro" id="IPR011042">
    <property type="entry name" value="6-blade_b-propeller_TolB-like"/>
</dbReference>
<keyword evidence="4" id="KW-1185">Reference proteome</keyword>
<dbReference type="InterPro" id="IPR001375">
    <property type="entry name" value="Peptidase_S9_cat"/>
</dbReference>
<dbReference type="Pfam" id="PF07676">
    <property type="entry name" value="PD40"/>
    <property type="match status" value="1"/>
</dbReference>
<dbReference type="GO" id="GO:0006508">
    <property type="term" value="P:proteolysis"/>
    <property type="evidence" value="ECO:0007669"/>
    <property type="project" value="InterPro"/>
</dbReference>
<organism evidence="3 4">
    <name type="scientific">Persicimonas caeni</name>
    <dbReference type="NCBI Taxonomy" id="2292766"/>
    <lineage>
        <taxon>Bacteria</taxon>
        <taxon>Deltaproteobacteria</taxon>
        <taxon>Bradymonadales</taxon>
        <taxon>Bradymonadaceae</taxon>
        <taxon>Persicimonas</taxon>
    </lineage>
</organism>
<dbReference type="InterPro" id="IPR029058">
    <property type="entry name" value="AB_hydrolase_fold"/>
</dbReference>
<dbReference type="SUPFAM" id="SSF53474">
    <property type="entry name" value="alpha/beta-Hydrolases"/>
    <property type="match status" value="1"/>
</dbReference>
<name>A0A4Y6PRC7_PERCE</name>
<dbReference type="Gene3D" id="3.40.50.1820">
    <property type="entry name" value="alpha/beta hydrolase"/>
    <property type="match status" value="1"/>
</dbReference>
<evidence type="ECO:0000313" key="4">
    <source>
        <dbReference type="Proteomes" id="UP000315995"/>
    </source>
</evidence>
<dbReference type="Proteomes" id="UP000315995">
    <property type="component" value="Chromosome"/>
</dbReference>
<dbReference type="InterPro" id="IPR050585">
    <property type="entry name" value="Xaa-Pro_dipeptidyl-ppase/CocE"/>
</dbReference>
<feature type="domain" description="Dipeptidylpeptidase IV N-terminal" evidence="2">
    <location>
        <begin position="217"/>
        <end position="290"/>
    </location>
</feature>
<dbReference type="PANTHER" id="PTHR43056:SF5">
    <property type="entry name" value="PEPTIDASE S9 PROLYL OLIGOPEPTIDASE CATALYTIC DOMAIN-CONTAINING PROTEIN"/>
    <property type="match status" value="1"/>
</dbReference>
<dbReference type="EMBL" id="CP041186">
    <property type="protein sequence ID" value="QDG50866.1"/>
    <property type="molecule type" value="Genomic_DNA"/>
</dbReference>
<dbReference type="InterPro" id="IPR002469">
    <property type="entry name" value="Peptidase_S9B_N"/>
</dbReference>
<feature type="domain" description="Peptidase S9 prolyl oligopeptidase catalytic" evidence="1">
    <location>
        <begin position="416"/>
        <end position="621"/>
    </location>
</feature>
<accession>A0A4Y6PRC7</accession>
<dbReference type="Pfam" id="PF00326">
    <property type="entry name" value="Peptidase_S9"/>
    <property type="match status" value="1"/>
</dbReference>
<dbReference type="InterPro" id="IPR011659">
    <property type="entry name" value="WD40"/>
</dbReference>
<evidence type="ECO:0000259" key="1">
    <source>
        <dbReference type="Pfam" id="PF00326"/>
    </source>
</evidence>